<comment type="subcellular location">
    <subcellularLocation>
        <location evidence="1 13">Cytoplasm</location>
    </subcellularLocation>
</comment>
<dbReference type="EMBL" id="SDGZ01000003">
    <property type="protein sequence ID" value="TYC51020.1"/>
    <property type="molecule type" value="Genomic_DNA"/>
</dbReference>
<sequence>MVFKYPNGQEYKPQALVQRKLQASSQSRRGMSLEADINVANEYYRKEKIAVIYKKPTPIQIVDVDYPARSAARITKAFFRQASTTDYNGIYQGKYIDFDAKETGNLNSFPLKNVHEHQVTHLQAIMEQGGLAFMIIRFTQRSETYVIWANLLVEFWQNQNVERKSIPYKTIVDHGALVPNKLQPTTPYLDAIDTLIQTEKRSPNL</sequence>
<evidence type="ECO:0000256" key="12">
    <source>
        <dbReference type="ARBA" id="ARBA00029523"/>
    </source>
</evidence>
<evidence type="ECO:0000256" key="11">
    <source>
        <dbReference type="ARBA" id="ARBA00023447"/>
    </source>
</evidence>
<keyword evidence="4 13" id="KW-0479">Metal-binding</keyword>
<dbReference type="PIRSF" id="PIRSF037785">
    <property type="entry name" value="RecU"/>
    <property type="match status" value="1"/>
</dbReference>
<evidence type="ECO:0000256" key="3">
    <source>
        <dbReference type="ARBA" id="ARBA00022722"/>
    </source>
</evidence>
<evidence type="ECO:0000256" key="5">
    <source>
        <dbReference type="ARBA" id="ARBA00022759"/>
    </source>
</evidence>
<keyword evidence="16" id="KW-1185">Reference proteome</keyword>
<organism evidence="15 16">
    <name type="scientific">Weissella muntiaci</name>
    <dbReference type="NCBI Taxonomy" id="2508881"/>
    <lineage>
        <taxon>Bacteria</taxon>
        <taxon>Bacillati</taxon>
        <taxon>Bacillota</taxon>
        <taxon>Bacilli</taxon>
        <taxon>Lactobacillales</taxon>
        <taxon>Lactobacillaceae</taxon>
        <taxon>Weissella</taxon>
    </lineage>
</organism>
<dbReference type="NCBIfam" id="TIGR00648">
    <property type="entry name" value="recU"/>
    <property type="match status" value="1"/>
</dbReference>
<dbReference type="GO" id="GO:0003676">
    <property type="term" value="F:nucleic acid binding"/>
    <property type="evidence" value="ECO:0007669"/>
    <property type="project" value="InterPro"/>
</dbReference>
<evidence type="ECO:0000313" key="16">
    <source>
        <dbReference type="Proteomes" id="UP000371977"/>
    </source>
</evidence>
<evidence type="ECO:0000256" key="6">
    <source>
        <dbReference type="ARBA" id="ARBA00022763"/>
    </source>
</evidence>
<dbReference type="GO" id="GO:0006310">
    <property type="term" value="P:DNA recombination"/>
    <property type="evidence" value="ECO:0007669"/>
    <property type="project" value="UniProtKB-UniRule"/>
</dbReference>
<keyword evidence="5 13" id="KW-0255">Endonuclease</keyword>
<keyword evidence="8 13" id="KW-0460">Magnesium</keyword>
<feature type="binding site" evidence="13">
    <location>
        <position position="118"/>
    </location>
    <ligand>
        <name>Mg(2+)</name>
        <dbReference type="ChEBI" id="CHEBI:18420"/>
    </ligand>
</feature>
<dbReference type="GO" id="GO:0005737">
    <property type="term" value="C:cytoplasm"/>
    <property type="evidence" value="ECO:0007669"/>
    <property type="project" value="UniProtKB-SubCell"/>
</dbReference>
<dbReference type="Pfam" id="PF03838">
    <property type="entry name" value="RecU"/>
    <property type="match status" value="1"/>
</dbReference>
<dbReference type="HAMAP" id="MF_00130">
    <property type="entry name" value="RecU"/>
    <property type="match status" value="1"/>
</dbReference>
<comment type="catalytic activity">
    <reaction evidence="13">
        <text>Endonucleolytic cleavage at a junction such as a reciprocal single-stranded crossover between two homologous DNA duplexes (Holliday junction).</text>
        <dbReference type="EC" id="3.1.21.10"/>
    </reaction>
</comment>
<dbReference type="EC" id="3.1.21.10" evidence="13 14"/>
<dbReference type="GO" id="GO:0000287">
    <property type="term" value="F:magnesium ion binding"/>
    <property type="evidence" value="ECO:0007669"/>
    <property type="project" value="UniProtKB-UniRule"/>
</dbReference>
<evidence type="ECO:0000256" key="9">
    <source>
        <dbReference type="ARBA" id="ARBA00023172"/>
    </source>
</evidence>
<evidence type="ECO:0000256" key="4">
    <source>
        <dbReference type="ARBA" id="ARBA00022723"/>
    </source>
</evidence>
<name>A0A6C2CA53_9LACO</name>
<keyword evidence="2 13" id="KW-0963">Cytoplasm</keyword>
<feature type="site" description="Transition state stabilizer" evidence="13">
    <location>
        <position position="101"/>
    </location>
</feature>
<protein>
    <recommendedName>
        <fullName evidence="12 13">Holliday junction resolvase RecU</fullName>
        <ecNumber evidence="13 14">3.1.21.10</ecNumber>
    </recommendedName>
    <alternativeName>
        <fullName evidence="13">Recombination protein U homolog</fullName>
    </alternativeName>
</protein>
<keyword evidence="10 13" id="KW-0234">DNA repair</keyword>
<feature type="binding site" evidence="13">
    <location>
        <position position="84"/>
    </location>
    <ligand>
        <name>Mg(2+)</name>
        <dbReference type="ChEBI" id="CHEBI:18420"/>
    </ligand>
</feature>
<comment type="caution">
    <text evidence="15">The sequence shown here is derived from an EMBL/GenBank/DDBJ whole genome shotgun (WGS) entry which is preliminary data.</text>
</comment>
<evidence type="ECO:0000313" key="15">
    <source>
        <dbReference type="EMBL" id="TYC51020.1"/>
    </source>
</evidence>
<evidence type="ECO:0000256" key="2">
    <source>
        <dbReference type="ARBA" id="ARBA00022490"/>
    </source>
</evidence>
<evidence type="ECO:0000256" key="10">
    <source>
        <dbReference type="ARBA" id="ARBA00023204"/>
    </source>
</evidence>
<evidence type="ECO:0000256" key="7">
    <source>
        <dbReference type="ARBA" id="ARBA00022801"/>
    </source>
</evidence>
<dbReference type="NCBIfam" id="NF002584">
    <property type="entry name" value="PRK02234.1-5"/>
    <property type="match status" value="1"/>
</dbReference>
<keyword evidence="6 13" id="KW-0227">DNA damage</keyword>
<feature type="binding site" evidence="13">
    <location>
        <position position="99"/>
    </location>
    <ligand>
        <name>Mg(2+)</name>
        <dbReference type="ChEBI" id="CHEBI:18420"/>
    </ligand>
</feature>
<feature type="binding site" evidence="13">
    <location>
        <position position="86"/>
    </location>
    <ligand>
        <name>Mg(2+)</name>
        <dbReference type="ChEBI" id="CHEBI:18420"/>
    </ligand>
</feature>
<dbReference type="InterPro" id="IPR004612">
    <property type="entry name" value="Resolv_RecU"/>
</dbReference>
<evidence type="ECO:0000256" key="14">
    <source>
        <dbReference type="NCBIfam" id="TIGR00648"/>
    </source>
</evidence>
<dbReference type="Proteomes" id="UP000371977">
    <property type="component" value="Unassembled WGS sequence"/>
</dbReference>
<dbReference type="InterPro" id="IPR011335">
    <property type="entry name" value="Restrct_endonuc-II-like"/>
</dbReference>
<keyword evidence="3 13" id="KW-0540">Nuclease</keyword>
<keyword evidence="9 13" id="KW-0233">DNA recombination</keyword>
<dbReference type="AlphaFoldDB" id="A0A6C2CA53"/>
<evidence type="ECO:0000256" key="8">
    <source>
        <dbReference type="ARBA" id="ARBA00022842"/>
    </source>
</evidence>
<reference evidence="15 16" key="1">
    <citation type="submission" date="2019-01" db="EMBL/GenBank/DDBJ databases">
        <title>Weissella sp. nov., a novel lactic acid bacterium isolated from animal feces.</title>
        <authorList>
            <person name="Wang L.-T."/>
        </authorList>
    </citation>
    <scope>NUCLEOTIDE SEQUENCE [LARGE SCALE GENOMIC DNA]</scope>
    <source>
        <strain evidence="15 16">8H-2</strain>
    </source>
</reference>
<evidence type="ECO:0000256" key="1">
    <source>
        <dbReference type="ARBA" id="ARBA00004496"/>
    </source>
</evidence>
<dbReference type="CDD" id="cd22354">
    <property type="entry name" value="RecU-like"/>
    <property type="match status" value="1"/>
</dbReference>
<keyword evidence="7 13" id="KW-0378">Hydrolase</keyword>
<accession>A0A6C2CA53</accession>
<dbReference type="RefSeq" id="WP_148621606.1">
    <property type="nucleotide sequence ID" value="NZ_SDGZ01000003.1"/>
</dbReference>
<comment type="cofactor">
    <cofactor evidence="13">
        <name>Mg(2+)</name>
        <dbReference type="ChEBI" id="CHEBI:18420"/>
    </cofactor>
    <text evidence="13">Binds 1 Mg(2+) ion per subunit.</text>
</comment>
<dbReference type="SUPFAM" id="SSF52980">
    <property type="entry name" value="Restriction endonuclease-like"/>
    <property type="match status" value="1"/>
</dbReference>
<dbReference type="InterPro" id="IPR011856">
    <property type="entry name" value="tRNA_endonuc-like_dom_sf"/>
</dbReference>
<evidence type="ECO:0000256" key="13">
    <source>
        <dbReference type="HAMAP-Rule" id="MF_00130"/>
    </source>
</evidence>
<comment type="function">
    <text evidence="13">Endonuclease that resolves Holliday junction intermediates in genetic recombination. Cleaves mobile four-strand junctions by introducing symmetrical nicks in paired strands. Promotes annealing of linear ssDNA with homologous dsDNA. Required for DNA repair, homologous recombination and chromosome segregation.</text>
</comment>
<comment type="similarity">
    <text evidence="11 13">Belongs to the RecU family.</text>
</comment>
<gene>
    <name evidence="13 15" type="primary">recU</name>
    <name evidence="15" type="ORF">ESZ50_00360</name>
</gene>
<dbReference type="GO" id="GO:0007059">
    <property type="term" value="P:chromosome segregation"/>
    <property type="evidence" value="ECO:0007669"/>
    <property type="project" value="UniProtKB-UniRule"/>
</dbReference>
<dbReference type="GO" id="GO:0008821">
    <property type="term" value="F:crossover junction DNA endonuclease activity"/>
    <property type="evidence" value="ECO:0007669"/>
    <property type="project" value="UniProtKB-EC"/>
</dbReference>
<dbReference type="Gene3D" id="3.40.1350.10">
    <property type="match status" value="1"/>
</dbReference>
<proteinExistence type="inferred from homology"/>
<dbReference type="GO" id="GO:0006281">
    <property type="term" value="P:DNA repair"/>
    <property type="evidence" value="ECO:0007669"/>
    <property type="project" value="UniProtKB-UniRule"/>
</dbReference>
<dbReference type="OrthoDB" id="9783592at2"/>